<dbReference type="RefSeq" id="WP_311400826.1">
    <property type="nucleotide sequence ID" value="NZ_JAVRBG010000003.1"/>
</dbReference>
<dbReference type="Gene3D" id="1.10.10.1650">
    <property type="match status" value="1"/>
</dbReference>
<dbReference type="Gene3D" id="2.30.30.730">
    <property type="match status" value="1"/>
</dbReference>
<feature type="region of interest" description="Disordered" evidence="1">
    <location>
        <begin position="128"/>
        <end position="149"/>
    </location>
</feature>
<dbReference type="InterPro" id="IPR049282">
    <property type="entry name" value="BVU_3817_N_sf"/>
</dbReference>
<organism evidence="4 5">
    <name type="scientific">Mesonia ostreae</name>
    <dbReference type="NCBI Taxonomy" id="861110"/>
    <lineage>
        <taxon>Bacteria</taxon>
        <taxon>Pseudomonadati</taxon>
        <taxon>Bacteroidota</taxon>
        <taxon>Flavobacteriia</taxon>
        <taxon>Flavobacteriales</taxon>
        <taxon>Flavobacteriaceae</taxon>
        <taxon>Mesonia</taxon>
    </lineage>
</organism>
<feature type="domain" description="DUF5606" evidence="2">
    <location>
        <begin position="3"/>
        <end position="48"/>
    </location>
</feature>
<proteinExistence type="predicted"/>
<dbReference type="Proteomes" id="UP001182991">
    <property type="component" value="Unassembled WGS sequence"/>
</dbReference>
<keyword evidence="5" id="KW-1185">Reference proteome</keyword>
<gene>
    <name evidence="4" type="ORF">RLT85_04435</name>
</gene>
<dbReference type="Pfam" id="PF18347">
    <property type="entry name" value="DUF5606"/>
    <property type="match status" value="1"/>
</dbReference>
<accession>A0ABU2KGN3</accession>
<protein>
    <submittedName>
        <fullName evidence="4">DUF5606 domain-containing protein</fullName>
    </submittedName>
</protein>
<sequence>MSLDKVLAISGKPGLYELKAQTRGGFIAESLADRKKLSVSVRHNVSMLSEIAMYTYTEEVPLKEVFRKIAEKEDGKEAISHKESKAKLEEYFKEILPEYDEDRVYVSDIKKVFQWYNILVGAEMNDFSVSEEEESKQEEVKEEASTEEE</sequence>
<dbReference type="Pfam" id="PF21186">
    <property type="entry name" value="DUF6852"/>
    <property type="match status" value="1"/>
</dbReference>
<comment type="caution">
    <text evidence="4">The sequence shown here is derived from an EMBL/GenBank/DDBJ whole genome shotgun (WGS) entry which is preliminary data.</text>
</comment>
<feature type="domain" description="DUF6852" evidence="3">
    <location>
        <begin position="51"/>
        <end position="119"/>
    </location>
</feature>
<evidence type="ECO:0000259" key="2">
    <source>
        <dbReference type="Pfam" id="PF18347"/>
    </source>
</evidence>
<feature type="compositionally biased region" description="Basic and acidic residues" evidence="1">
    <location>
        <begin position="137"/>
        <end position="149"/>
    </location>
</feature>
<dbReference type="EMBL" id="JAVRBG010000003">
    <property type="protein sequence ID" value="MDT0293872.1"/>
    <property type="molecule type" value="Genomic_DNA"/>
</dbReference>
<evidence type="ECO:0000313" key="4">
    <source>
        <dbReference type="EMBL" id="MDT0293872.1"/>
    </source>
</evidence>
<dbReference type="InterPro" id="IPR041218">
    <property type="entry name" value="DUF5606"/>
</dbReference>
<evidence type="ECO:0000259" key="3">
    <source>
        <dbReference type="Pfam" id="PF21186"/>
    </source>
</evidence>
<reference evidence="5" key="1">
    <citation type="submission" date="2023-07" db="EMBL/GenBank/DDBJ databases">
        <title>Isolating and identifying novel microbial strains from the Mariana Trench.</title>
        <authorList>
            <person name="Fu H."/>
        </authorList>
    </citation>
    <scope>NUCLEOTIDE SEQUENCE [LARGE SCALE GENOMIC DNA]</scope>
    <source>
        <strain evidence="5">T-y2</strain>
    </source>
</reference>
<dbReference type="InterPro" id="IPR049281">
    <property type="entry name" value="BVU_3817-like_C_sf"/>
</dbReference>
<evidence type="ECO:0000313" key="5">
    <source>
        <dbReference type="Proteomes" id="UP001182991"/>
    </source>
</evidence>
<evidence type="ECO:0000256" key="1">
    <source>
        <dbReference type="SAM" id="MobiDB-lite"/>
    </source>
</evidence>
<name>A0ABU2KGN3_9FLAO</name>
<dbReference type="InterPro" id="IPR049280">
    <property type="entry name" value="DUF6852"/>
</dbReference>